<evidence type="ECO:0000313" key="5">
    <source>
        <dbReference type="Proteomes" id="UP000533306"/>
    </source>
</evidence>
<accession>A0A7W9S6G5</accession>
<name>A0A7W9S6G5_9HYPH</name>
<sequence>MSDTARPDLIVPDVIVIGAGVVGLSAALVLQQRGKRVTVVDREGPAAGASAGNAGAFAFTDILPLASPGILRKAPKWLLDPLGPLSVPPSYALGIAPWMFRFWRACAPRRVAQSTAAQTALMDLSKAELEPFLHRAGVSSMLRKDGNLQVYEGEAEFRASLPGWQARADHGIAFRHMDAEEMAQIQPGLAPRFTHGTFTPGWYSVADPKVYTLELARRFAADGGVIERAGVTALRPAETGVEVVCADTTFRAAHVVVAAGAFSHRIARTVGERIPLETERGYNTTLPAGAFDLRTQITFGGHGFVVTRLSTGIRVGGAVELGGLDLPPNFARSRAMLKKAVSFLPGLDPQGGSEWMGFRPSLPDSLPVIDTARATQRVVYAFGHGHLGLTQSAGTARLVADLVEGRPLAIDLSPFSAQRF</sequence>
<evidence type="ECO:0000313" key="4">
    <source>
        <dbReference type="EMBL" id="MBB6014679.1"/>
    </source>
</evidence>
<evidence type="ECO:0000256" key="2">
    <source>
        <dbReference type="SAM" id="Phobius"/>
    </source>
</evidence>
<dbReference type="EC" id="1.4.99.-" evidence="4"/>
<keyword evidence="2" id="KW-0812">Transmembrane</keyword>
<dbReference type="InterPro" id="IPR006076">
    <property type="entry name" value="FAD-dep_OxRdtase"/>
</dbReference>
<dbReference type="PANTHER" id="PTHR13847">
    <property type="entry name" value="SARCOSINE DEHYDROGENASE-RELATED"/>
    <property type="match status" value="1"/>
</dbReference>
<organism evidence="4 5">
    <name type="scientific">Aquamicrobium lusatiense</name>
    <dbReference type="NCBI Taxonomy" id="89772"/>
    <lineage>
        <taxon>Bacteria</taxon>
        <taxon>Pseudomonadati</taxon>
        <taxon>Pseudomonadota</taxon>
        <taxon>Alphaproteobacteria</taxon>
        <taxon>Hyphomicrobiales</taxon>
        <taxon>Phyllobacteriaceae</taxon>
        <taxon>Aquamicrobium</taxon>
    </lineage>
</organism>
<protein>
    <submittedName>
        <fullName evidence="4">D-amino-acid dehydrogenase</fullName>
        <ecNumber evidence="4">1.4.99.-</ecNumber>
    </submittedName>
</protein>
<reference evidence="4 5" key="1">
    <citation type="submission" date="2020-08" db="EMBL/GenBank/DDBJ databases">
        <title>Genomic Encyclopedia of Type Strains, Phase IV (KMG-IV): sequencing the most valuable type-strain genomes for metagenomic binning, comparative biology and taxonomic classification.</title>
        <authorList>
            <person name="Goeker M."/>
        </authorList>
    </citation>
    <scope>NUCLEOTIDE SEQUENCE [LARGE SCALE GENOMIC DNA]</scope>
    <source>
        <strain evidence="4 5">DSM 11099</strain>
    </source>
</reference>
<feature type="transmembrane region" description="Helical" evidence="2">
    <location>
        <begin position="9"/>
        <end position="30"/>
    </location>
</feature>
<dbReference type="InterPro" id="IPR036188">
    <property type="entry name" value="FAD/NAD-bd_sf"/>
</dbReference>
<dbReference type="GO" id="GO:0016491">
    <property type="term" value="F:oxidoreductase activity"/>
    <property type="evidence" value="ECO:0007669"/>
    <property type="project" value="UniProtKB-KW"/>
</dbReference>
<dbReference type="Gene3D" id="3.50.50.60">
    <property type="entry name" value="FAD/NAD(P)-binding domain"/>
    <property type="match status" value="2"/>
</dbReference>
<keyword evidence="2" id="KW-0472">Membrane</keyword>
<evidence type="ECO:0000256" key="1">
    <source>
        <dbReference type="ARBA" id="ARBA00023002"/>
    </source>
</evidence>
<dbReference type="Proteomes" id="UP000533306">
    <property type="component" value="Unassembled WGS sequence"/>
</dbReference>
<gene>
    <name evidence="4" type="ORF">HNR59_004075</name>
</gene>
<keyword evidence="1 4" id="KW-0560">Oxidoreductase</keyword>
<dbReference type="GO" id="GO:0005737">
    <property type="term" value="C:cytoplasm"/>
    <property type="evidence" value="ECO:0007669"/>
    <property type="project" value="TreeGrafter"/>
</dbReference>
<comment type="caution">
    <text evidence="4">The sequence shown here is derived from an EMBL/GenBank/DDBJ whole genome shotgun (WGS) entry which is preliminary data.</text>
</comment>
<dbReference type="EMBL" id="JACHEU010000008">
    <property type="protein sequence ID" value="MBB6014679.1"/>
    <property type="molecule type" value="Genomic_DNA"/>
</dbReference>
<evidence type="ECO:0000259" key="3">
    <source>
        <dbReference type="Pfam" id="PF01266"/>
    </source>
</evidence>
<keyword evidence="2" id="KW-1133">Transmembrane helix</keyword>
<dbReference type="PANTHER" id="PTHR13847:SF289">
    <property type="entry name" value="GLYCINE OXIDASE"/>
    <property type="match status" value="1"/>
</dbReference>
<proteinExistence type="predicted"/>
<keyword evidence="5" id="KW-1185">Reference proteome</keyword>
<dbReference type="Gene3D" id="3.30.9.10">
    <property type="entry name" value="D-Amino Acid Oxidase, subunit A, domain 2"/>
    <property type="match status" value="1"/>
</dbReference>
<dbReference type="Pfam" id="PF01266">
    <property type="entry name" value="DAO"/>
    <property type="match status" value="1"/>
</dbReference>
<dbReference type="SUPFAM" id="SSF51905">
    <property type="entry name" value="FAD/NAD(P)-binding domain"/>
    <property type="match status" value="1"/>
</dbReference>
<feature type="domain" description="FAD dependent oxidoreductase" evidence="3">
    <location>
        <begin position="13"/>
        <end position="402"/>
    </location>
</feature>
<dbReference type="AlphaFoldDB" id="A0A7W9S6G5"/>
<dbReference type="SUPFAM" id="SSF54373">
    <property type="entry name" value="FAD-linked reductases, C-terminal domain"/>
    <property type="match status" value="1"/>
</dbReference>